<evidence type="ECO:0000313" key="2">
    <source>
        <dbReference type="EMBL" id="KAA2283704.1"/>
    </source>
</evidence>
<feature type="transmembrane region" description="Helical" evidence="1">
    <location>
        <begin position="121"/>
        <end position="143"/>
    </location>
</feature>
<keyword evidence="1" id="KW-0472">Membrane</keyword>
<keyword evidence="3" id="KW-1185">Reference proteome</keyword>
<reference evidence="2 3" key="1">
    <citation type="submission" date="2019-09" db="EMBL/GenBank/DDBJ databases">
        <title>Arenimonas chukotkensis sp. nov., a bacterium isolated from Chukotka hot spring, Arctic region, Russia.</title>
        <authorList>
            <person name="Zayulina K.S."/>
            <person name="Prokofeva M.I."/>
            <person name="Elcheninov A.G."/>
            <person name="Novikov A."/>
            <person name="Kochetkova T.V."/>
            <person name="Kublanov I.V."/>
        </authorList>
    </citation>
    <scope>NUCLEOTIDE SEQUENCE [LARGE SCALE GENOMIC DNA]</scope>
    <source>
        <strain evidence="2 3">3729k</strain>
    </source>
</reference>
<sequence>MASEKSRQVLDRIAASANEDQKQALVQWSDELLTIKQSNASLAKKVAASISATAKFSTLKPLFALIGKELTPRELSTLSEDLLSIYNSNSPRIAKLKQGVAMTGKALKELGWDNRGLPGRLGISTAIATVVIFGGQGAGIAALGTAIGVPLWVVFGAGAAFLGEIYERFSGKKRQGTTYTIEAKRKRDDA</sequence>
<name>A0A5B2Z962_9GAMM</name>
<proteinExistence type="predicted"/>
<comment type="caution">
    <text evidence="2">The sequence shown here is derived from an EMBL/GenBank/DDBJ whole genome shotgun (WGS) entry which is preliminary data.</text>
</comment>
<dbReference type="EMBL" id="VUOD01000015">
    <property type="protein sequence ID" value="KAA2283704.1"/>
    <property type="molecule type" value="Genomic_DNA"/>
</dbReference>
<keyword evidence="1" id="KW-1133">Transmembrane helix</keyword>
<organism evidence="2 3">
    <name type="scientific">Arenimonas fontis</name>
    <dbReference type="NCBI Taxonomy" id="2608255"/>
    <lineage>
        <taxon>Bacteria</taxon>
        <taxon>Pseudomonadati</taxon>
        <taxon>Pseudomonadota</taxon>
        <taxon>Gammaproteobacteria</taxon>
        <taxon>Lysobacterales</taxon>
        <taxon>Lysobacteraceae</taxon>
        <taxon>Arenimonas</taxon>
    </lineage>
</organism>
<evidence type="ECO:0000256" key="1">
    <source>
        <dbReference type="SAM" id="Phobius"/>
    </source>
</evidence>
<accession>A0A5B2Z962</accession>
<protein>
    <submittedName>
        <fullName evidence="2">Uncharacterized protein</fullName>
    </submittedName>
</protein>
<reference evidence="2 3" key="2">
    <citation type="submission" date="2019-09" db="EMBL/GenBank/DDBJ databases">
        <authorList>
            <person name="Mazur A."/>
        </authorList>
    </citation>
    <scope>NUCLEOTIDE SEQUENCE [LARGE SCALE GENOMIC DNA]</scope>
    <source>
        <strain evidence="2 3">3729k</strain>
    </source>
</reference>
<dbReference type="AlphaFoldDB" id="A0A5B2Z962"/>
<feature type="transmembrane region" description="Helical" evidence="1">
    <location>
        <begin position="149"/>
        <end position="166"/>
    </location>
</feature>
<dbReference type="Proteomes" id="UP000322165">
    <property type="component" value="Unassembled WGS sequence"/>
</dbReference>
<dbReference type="RefSeq" id="WP_149861493.1">
    <property type="nucleotide sequence ID" value="NZ_VUOD01000015.1"/>
</dbReference>
<gene>
    <name evidence="2" type="ORF">F0415_12155</name>
</gene>
<keyword evidence="1" id="KW-0812">Transmembrane</keyword>
<evidence type="ECO:0000313" key="3">
    <source>
        <dbReference type="Proteomes" id="UP000322165"/>
    </source>
</evidence>